<protein>
    <submittedName>
        <fullName evidence="2">Polysaccharide deacetylase family protein</fullName>
    </submittedName>
</protein>
<reference evidence="2 3" key="1">
    <citation type="submission" date="2018-01" db="EMBL/GenBank/DDBJ databases">
        <title>Whole genome analyses suggest that Burkholderia sensu lato contains two further novel genera in the rhizoxinica-symbiotica group Mycetohabitans gen. nov., and Trinickia gen. nov.: implications for the evolution of diazotrophy and nodulation in the Burkholderiaceae.</title>
        <authorList>
            <person name="Estrada-de los Santos P."/>
            <person name="Palmer M."/>
            <person name="Chavez-Ramirez B."/>
            <person name="Beukes C."/>
            <person name="Steenkamp E.T."/>
            <person name="Hirsch A.M."/>
            <person name="Manyaka P."/>
            <person name="Maluk M."/>
            <person name="Lafos M."/>
            <person name="Crook M."/>
            <person name="Gross E."/>
            <person name="Simon M.F."/>
            <person name="Bueno dos Reis Junior F."/>
            <person name="Poole P.S."/>
            <person name="Venter S.N."/>
            <person name="James E.K."/>
        </authorList>
    </citation>
    <scope>NUCLEOTIDE SEQUENCE [LARGE SCALE GENOMIC DNA]</scope>
    <source>
        <strain evidence="2 3">GP25-8</strain>
    </source>
</reference>
<dbReference type="InterPro" id="IPR011330">
    <property type="entry name" value="Glyco_hydro/deAcase_b/a-brl"/>
</dbReference>
<dbReference type="Proteomes" id="UP000235347">
    <property type="component" value="Unassembled WGS sequence"/>
</dbReference>
<dbReference type="Pfam" id="PF01522">
    <property type="entry name" value="Polysacc_deac_1"/>
    <property type="match status" value="1"/>
</dbReference>
<dbReference type="EMBL" id="PNYB01000012">
    <property type="protein sequence ID" value="PMS23502.1"/>
    <property type="molecule type" value="Genomic_DNA"/>
</dbReference>
<dbReference type="RefSeq" id="WP_102610803.1">
    <property type="nucleotide sequence ID" value="NZ_CADIKD010000015.1"/>
</dbReference>
<proteinExistence type="predicted"/>
<comment type="caution">
    <text evidence="2">The sequence shown here is derived from an EMBL/GenBank/DDBJ whole genome shotgun (WGS) entry which is preliminary data.</text>
</comment>
<evidence type="ECO:0000259" key="1">
    <source>
        <dbReference type="PROSITE" id="PS51677"/>
    </source>
</evidence>
<feature type="domain" description="NodB homology" evidence="1">
    <location>
        <begin position="1"/>
        <end position="195"/>
    </location>
</feature>
<dbReference type="InterPro" id="IPR002509">
    <property type="entry name" value="NODB_dom"/>
</dbReference>
<dbReference type="AlphaFoldDB" id="A0A2N7W293"/>
<dbReference type="GO" id="GO:0005975">
    <property type="term" value="P:carbohydrate metabolic process"/>
    <property type="evidence" value="ECO:0007669"/>
    <property type="project" value="InterPro"/>
</dbReference>
<organism evidence="2 3">
    <name type="scientific">Trinickia soli</name>
    <dbReference type="NCBI Taxonomy" id="380675"/>
    <lineage>
        <taxon>Bacteria</taxon>
        <taxon>Pseudomonadati</taxon>
        <taxon>Pseudomonadota</taxon>
        <taxon>Betaproteobacteria</taxon>
        <taxon>Burkholderiales</taxon>
        <taxon>Burkholderiaceae</taxon>
        <taxon>Trinickia</taxon>
    </lineage>
</organism>
<dbReference type="InterPro" id="IPR050248">
    <property type="entry name" value="Polysacc_deacetylase_ArnD"/>
</dbReference>
<name>A0A2N7W293_9BURK</name>
<dbReference type="CDD" id="cd10917">
    <property type="entry name" value="CE4_NodB_like_6s_7s"/>
    <property type="match status" value="1"/>
</dbReference>
<evidence type="ECO:0000313" key="3">
    <source>
        <dbReference type="Proteomes" id="UP000235347"/>
    </source>
</evidence>
<dbReference type="PROSITE" id="PS51677">
    <property type="entry name" value="NODB"/>
    <property type="match status" value="1"/>
</dbReference>
<dbReference type="SUPFAM" id="SSF88713">
    <property type="entry name" value="Glycoside hydrolase/deacetylase"/>
    <property type="match status" value="1"/>
</dbReference>
<accession>A0A2N7W293</accession>
<evidence type="ECO:0000313" key="2">
    <source>
        <dbReference type="EMBL" id="PMS23502.1"/>
    </source>
</evidence>
<dbReference type="GO" id="GO:0016810">
    <property type="term" value="F:hydrolase activity, acting on carbon-nitrogen (but not peptide) bonds"/>
    <property type="evidence" value="ECO:0007669"/>
    <property type="project" value="InterPro"/>
</dbReference>
<dbReference type="PANTHER" id="PTHR10587">
    <property type="entry name" value="GLYCOSYL TRANSFERASE-RELATED"/>
    <property type="match status" value="1"/>
</dbReference>
<dbReference type="Gene3D" id="3.20.20.370">
    <property type="entry name" value="Glycoside hydrolase/deacetylase"/>
    <property type="match status" value="1"/>
</dbReference>
<gene>
    <name evidence="2" type="ORF">C0Z19_15215</name>
</gene>
<sequence>MSTRLSFDDGPGPSTPELLNVLRAASCQATFFVLGHNLAQAMDVATQAIREGHVLGNHTYSHARSGTLSDAALSDEIERTDALLREAYRLADVPVPASIPLRLPYGLEPQDVRSDVLARLKRSHTGWTAILDDWCRPPPSPHALAQSMRQHIADGTSRGQDVLFCLHDSSRFAEARPATVEAVRLLLSDPGWQTGPLAIRRCTGQ</sequence>
<keyword evidence="3" id="KW-1185">Reference proteome</keyword>